<dbReference type="GeneID" id="4390508"/>
<evidence type="ECO:0000256" key="1">
    <source>
        <dbReference type="SAM" id="MobiDB-lite"/>
    </source>
</evidence>
<feature type="compositionally biased region" description="Low complexity" evidence="1">
    <location>
        <begin position="140"/>
        <end position="151"/>
    </location>
</feature>
<feature type="transmembrane region" description="Helical" evidence="2">
    <location>
        <begin position="395"/>
        <end position="417"/>
    </location>
</feature>
<feature type="region of interest" description="Disordered" evidence="1">
    <location>
        <begin position="1"/>
        <end position="58"/>
    </location>
</feature>
<keyword evidence="4" id="KW-1185">Reference proteome</keyword>
<feature type="region of interest" description="Disordered" evidence="1">
    <location>
        <begin position="207"/>
        <end position="226"/>
    </location>
</feature>
<dbReference type="eggNOG" id="ENOG502SKGN">
    <property type="taxonomic scope" value="Eukaryota"/>
</dbReference>
<dbReference type="InterPro" id="IPR021840">
    <property type="entry name" value="DUF3433"/>
</dbReference>
<feature type="transmembrane region" description="Helical" evidence="2">
    <location>
        <begin position="253"/>
        <end position="277"/>
    </location>
</feature>
<dbReference type="OrthoDB" id="3057599at2759"/>
<dbReference type="PANTHER" id="PTHR37544">
    <property type="entry name" value="SPRAY-RELATED"/>
    <property type="match status" value="1"/>
</dbReference>
<keyword evidence="2" id="KW-1133">Transmembrane helix</keyword>
<accession>Q2H4V2</accession>
<dbReference type="RefSeq" id="XP_001222408.1">
    <property type="nucleotide sequence ID" value="XM_001222407.1"/>
</dbReference>
<dbReference type="PANTHER" id="PTHR37544:SF1">
    <property type="entry name" value="PHOSPHORIBOSYLAMINOIMIDAZOLE-SUCCINOCARBOXAMIDE SYNTHASE"/>
    <property type="match status" value="1"/>
</dbReference>
<dbReference type="OMA" id="YLPWCLR"/>
<feature type="transmembrane region" description="Helical" evidence="2">
    <location>
        <begin position="297"/>
        <end position="318"/>
    </location>
</feature>
<keyword evidence="2" id="KW-0812">Transmembrane</keyword>
<gene>
    <name evidence="3" type="ORF">CHGG_06313</name>
</gene>
<dbReference type="InParanoid" id="Q2H4V2"/>
<evidence type="ECO:0000313" key="4">
    <source>
        <dbReference type="Proteomes" id="UP000001056"/>
    </source>
</evidence>
<dbReference type="AlphaFoldDB" id="Q2H4V2"/>
<dbReference type="Pfam" id="PF11915">
    <property type="entry name" value="DUF3433"/>
    <property type="match status" value="2"/>
</dbReference>
<feature type="compositionally biased region" description="Pro residues" evidence="1">
    <location>
        <begin position="77"/>
        <end position="90"/>
    </location>
</feature>
<organism evidence="3 4">
    <name type="scientific">Chaetomium globosum (strain ATCC 6205 / CBS 148.51 / DSM 1962 / NBRC 6347 / NRRL 1970)</name>
    <name type="common">Soil fungus</name>
    <dbReference type="NCBI Taxonomy" id="306901"/>
    <lineage>
        <taxon>Eukaryota</taxon>
        <taxon>Fungi</taxon>
        <taxon>Dikarya</taxon>
        <taxon>Ascomycota</taxon>
        <taxon>Pezizomycotina</taxon>
        <taxon>Sordariomycetes</taxon>
        <taxon>Sordariomycetidae</taxon>
        <taxon>Sordariales</taxon>
        <taxon>Chaetomiaceae</taxon>
        <taxon>Chaetomium</taxon>
    </lineage>
</organism>
<feature type="transmembrane region" description="Helical" evidence="2">
    <location>
        <begin position="355"/>
        <end position="375"/>
    </location>
</feature>
<dbReference type="HOGENOM" id="CLU_011750_0_0_1"/>
<evidence type="ECO:0000256" key="2">
    <source>
        <dbReference type="SAM" id="Phobius"/>
    </source>
</evidence>
<feature type="transmembrane region" description="Helical" evidence="2">
    <location>
        <begin position="665"/>
        <end position="684"/>
    </location>
</feature>
<proteinExistence type="predicted"/>
<evidence type="ECO:0000313" key="3">
    <source>
        <dbReference type="EMBL" id="EAQ89694.1"/>
    </source>
</evidence>
<feature type="region of interest" description="Disordered" evidence="1">
    <location>
        <begin position="70"/>
        <end position="92"/>
    </location>
</feature>
<dbReference type="Proteomes" id="UP000001056">
    <property type="component" value="Unassembled WGS sequence"/>
</dbReference>
<feature type="transmembrane region" description="Helical" evidence="2">
    <location>
        <begin position="622"/>
        <end position="645"/>
    </location>
</feature>
<keyword evidence="2" id="KW-0472">Membrane</keyword>
<dbReference type="VEuPathDB" id="FungiDB:CHGG_06313"/>
<feature type="transmembrane region" description="Helical" evidence="2">
    <location>
        <begin position="553"/>
        <end position="572"/>
    </location>
</feature>
<dbReference type="EMBL" id="CH408031">
    <property type="protein sequence ID" value="EAQ89694.1"/>
    <property type="molecule type" value="Genomic_DNA"/>
</dbReference>
<evidence type="ECO:0008006" key="5">
    <source>
        <dbReference type="Google" id="ProtNLM"/>
    </source>
</evidence>
<feature type="region of interest" description="Disordered" evidence="1">
    <location>
        <begin position="133"/>
        <end position="198"/>
    </location>
</feature>
<reference evidence="4" key="1">
    <citation type="journal article" date="2015" name="Genome Announc.">
        <title>Draft genome sequence of the cellulolytic fungus Chaetomium globosum.</title>
        <authorList>
            <person name="Cuomo C.A."/>
            <person name="Untereiner W.A."/>
            <person name="Ma L.-J."/>
            <person name="Grabherr M."/>
            <person name="Birren B.W."/>
        </authorList>
    </citation>
    <scope>NUCLEOTIDE SEQUENCE [LARGE SCALE GENOMIC DNA]</scope>
    <source>
        <strain evidence="4">ATCC 6205 / CBS 148.51 / DSM 1962 / NBRC 6347 / NRRL 1970</strain>
    </source>
</reference>
<sequence length="784" mass="86271">MWSSPHPSQLRLRPDSSSQQHPQTQQTHQTAEPYTPSPPSPSEADVHGQTGVFGPPIVARSYGRPVVVEGPYRRVPSQPPLPAYHPPTMNPPMATDFRDDLARIEGVITPGVDNTPFIQYAIEALHRDRDRDTGYSIDASGSGSSSSGLLLAPGHRPESYQPRPADQQPPAPAPLPSRPAVAHPHDEDPHQLPRPFIPGARESAHSLAESLLKKGPRPAQPHEWRPVGKDELLTSAADVPLLNFRPWPLRAPALFVFMTLCVLMIGALILSAVYSHLHHGLLEWATIHGGRFFLFRVLPQLIGACVLLYAQFLVTTMFRMLPFVRLASEAQEEREGALFQELYPSFLWPRLVGPWNVWVPTLVTWLMSFTIPLQSSLFTPILVDGTWVWATVQGVAWTLVALYLALLASTIIVWRYWAGLENTGLIWDPRSLADIAALVSETNTADDYRGTQLARGRDGIRFALRHRAADRLCYWTWKDGRHGVWHTLGSAMDEANSLLPTADRAGGQRMQRHNEKQPYRDAEAEVDADADLEASPTNTIAHRRYLPFALRTSPLLFATLTAGAIFVAILPLDMHLRVLQPWAALTATPNGAAAEVSLLADYAACAPGEVTLCALRDGHWRVAAVSLAGSLSVMIPVLGGASFMALTTSMGNGEGEVRMFANMPAFGVMLGFLLMYVAALASLLPARKALRMPHGVTCLAEVLGYLVGAEIREEAAFKRCVSRREMAGRMGVGRGLPAAMQSRWMFGFEEGAAGSADGELGVRRVRRFTEKRKVRKSQIRRPFV</sequence>
<feature type="compositionally biased region" description="Low complexity" evidence="1">
    <location>
        <begin position="16"/>
        <end position="30"/>
    </location>
</feature>
<protein>
    <recommendedName>
        <fullName evidence="5">Phosphoribosylaminoimidazole-succinocarboxamide synthase</fullName>
    </recommendedName>
</protein>
<feature type="compositionally biased region" description="Pro residues" evidence="1">
    <location>
        <begin position="167"/>
        <end position="177"/>
    </location>
</feature>
<name>Q2H4V2_CHAGB</name>